<dbReference type="CDD" id="cd00093">
    <property type="entry name" value="HTH_XRE"/>
    <property type="match status" value="1"/>
</dbReference>
<dbReference type="Pfam" id="PF01381">
    <property type="entry name" value="HTH_3"/>
    <property type="match status" value="1"/>
</dbReference>
<dbReference type="PROSITE" id="PS50943">
    <property type="entry name" value="HTH_CROC1"/>
    <property type="match status" value="1"/>
</dbReference>
<dbReference type="Gene3D" id="1.10.260.40">
    <property type="entry name" value="lambda repressor-like DNA-binding domains"/>
    <property type="match status" value="1"/>
</dbReference>
<evidence type="ECO:0000259" key="1">
    <source>
        <dbReference type="PROSITE" id="PS50943"/>
    </source>
</evidence>
<dbReference type="SUPFAM" id="SSF47413">
    <property type="entry name" value="lambda repressor-like DNA-binding domains"/>
    <property type="match status" value="1"/>
</dbReference>
<dbReference type="AlphaFoldDB" id="A0A3R7QU48"/>
<name>A0A3R7QU48_9HYPH</name>
<proteinExistence type="predicted"/>
<dbReference type="InterPro" id="IPR001387">
    <property type="entry name" value="Cro/C1-type_HTH"/>
</dbReference>
<dbReference type="EMBL" id="PKRU02000024">
    <property type="protein sequence ID" value="RPD37128.1"/>
    <property type="molecule type" value="Genomic_DNA"/>
</dbReference>
<dbReference type="InterPro" id="IPR010982">
    <property type="entry name" value="Lambda_DNA-bd_dom_sf"/>
</dbReference>
<dbReference type="GO" id="GO:0003677">
    <property type="term" value="F:DNA binding"/>
    <property type="evidence" value="ECO:0007669"/>
    <property type="project" value="InterPro"/>
</dbReference>
<feature type="domain" description="HTH cro/C1-type" evidence="1">
    <location>
        <begin position="1"/>
        <end position="37"/>
    </location>
</feature>
<protein>
    <submittedName>
        <fullName evidence="2">XRE family transcriptional regulator</fullName>
    </submittedName>
</protein>
<dbReference type="Proteomes" id="UP000236895">
    <property type="component" value="Unassembled WGS sequence"/>
</dbReference>
<comment type="caution">
    <text evidence="2">The sequence shown here is derived from an EMBL/GenBank/DDBJ whole genome shotgun (WGS) entry which is preliminary data.</text>
</comment>
<organism evidence="2 3">
    <name type="scientific">Candidatus Liberibacter solanacearum</name>
    <dbReference type="NCBI Taxonomy" id="556287"/>
    <lineage>
        <taxon>Bacteria</taxon>
        <taxon>Pseudomonadati</taxon>
        <taxon>Pseudomonadota</taxon>
        <taxon>Alphaproteobacteria</taxon>
        <taxon>Hyphomicrobiales</taxon>
        <taxon>Rhizobiaceae</taxon>
        <taxon>Liberibacter</taxon>
    </lineage>
</organism>
<sequence>MGITNNNISQYEKGLYVLEIKTAFKMKRALNKPLDWIYFGDEEIIPKSRTRDSG</sequence>
<evidence type="ECO:0000313" key="2">
    <source>
        <dbReference type="EMBL" id="RPD37128.1"/>
    </source>
</evidence>
<accession>A0A3R7QU48</accession>
<evidence type="ECO:0000313" key="3">
    <source>
        <dbReference type="Proteomes" id="UP000236895"/>
    </source>
</evidence>
<gene>
    <name evidence="2" type="ORF">C0030_004140</name>
</gene>
<reference evidence="2 3" key="1">
    <citation type="submission" date="2018-11" db="EMBL/GenBank/DDBJ databases">
        <title>Genome Analysis of Haplotype D of Candidatus Liberibacter Solanacearum.</title>
        <authorList>
            <person name="Katsir L."/>
            <person name="Ruan Z."/>
            <person name="Santos Garcia D."/>
            <person name="Piasezky A."/>
            <person name="Jiang J."/>
            <person name="Sela N."/>
            <person name="Freilich S."/>
            <person name="Bahar O."/>
        </authorList>
    </citation>
    <scope>NUCLEOTIDE SEQUENCE [LARGE SCALE GENOMIC DNA]</scope>
    <source>
        <strain evidence="3">haplotype D1</strain>
    </source>
</reference>